<dbReference type="SUPFAM" id="SSF46689">
    <property type="entry name" value="Homeodomain-like"/>
    <property type="match status" value="1"/>
</dbReference>
<evidence type="ECO:0000259" key="1">
    <source>
        <dbReference type="SMART" id="SM00091"/>
    </source>
</evidence>
<dbReference type="Pfam" id="PF02954">
    <property type="entry name" value="HTH_8"/>
    <property type="match status" value="1"/>
</dbReference>
<protein>
    <submittedName>
        <fullName evidence="2">Transcriptional regulator PpsR</fullName>
    </submittedName>
</protein>
<feature type="domain" description="PAS" evidence="1">
    <location>
        <begin position="159"/>
        <end position="227"/>
    </location>
</feature>
<dbReference type="NCBIfam" id="TIGR02040">
    <property type="entry name" value="PpsR-CrtJ"/>
    <property type="match status" value="1"/>
</dbReference>
<reference evidence="2 3" key="1">
    <citation type="submission" date="2017-04" db="EMBL/GenBank/DDBJ databases">
        <authorList>
            <person name="Afonso C.L."/>
            <person name="Miller P.J."/>
            <person name="Scott M.A."/>
            <person name="Spackman E."/>
            <person name="Goraichik I."/>
            <person name="Dimitrov K.M."/>
            <person name="Suarez D.L."/>
            <person name="Swayne D.E."/>
        </authorList>
    </citation>
    <scope>NUCLEOTIDE SEQUENCE [LARGE SCALE GENOMIC DNA]</scope>
    <source>
        <strain evidence="2 3">CGMCC 1.10972</strain>
    </source>
</reference>
<accession>A0A1W2EUK2</accession>
<dbReference type="NCBIfam" id="TIGR00229">
    <property type="entry name" value="sensory_box"/>
    <property type="match status" value="1"/>
</dbReference>
<dbReference type="InterPro" id="IPR035965">
    <property type="entry name" value="PAS-like_dom_sf"/>
</dbReference>
<dbReference type="InterPro" id="IPR000014">
    <property type="entry name" value="PAS"/>
</dbReference>
<dbReference type="Gene3D" id="3.30.450.20">
    <property type="entry name" value="PAS domain"/>
    <property type="match status" value="2"/>
</dbReference>
<dbReference type="Proteomes" id="UP000192656">
    <property type="component" value="Unassembled WGS sequence"/>
</dbReference>
<dbReference type="RefSeq" id="WP_084412998.1">
    <property type="nucleotide sequence ID" value="NZ_FWXR01000036.1"/>
</dbReference>
<proteinExistence type="predicted"/>
<feature type="domain" description="PAS" evidence="1">
    <location>
        <begin position="281"/>
        <end position="349"/>
    </location>
</feature>
<gene>
    <name evidence="2" type="ORF">SAMN06297251_13616</name>
</gene>
<dbReference type="SUPFAM" id="SSF55785">
    <property type="entry name" value="PYP-like sensor domain (PAS domain)"/>
    <property type="match status" value="2"/>
</dbReference>
<organism evidence="2 3">
    <name type="scientific">Fulvimarina manganoxydans</name>
    <dbReference type="NCBI Taxonomy" id="937218"/>
    <lineage>
        <taxon>Bacteria</taxon>
        <taxon>Pseudomonadati</taxon>
        <taxon>Pseudomonadota</taxon>
        <taxon>Alphaproteobacteria</taxon>
        <taxon>Hyphomicrobiales</taxon>
        <taxon>Aurantimonadaceae</taxon>
        <taxon>Fulvimarina</taxon>
    </lineage>
</organism>
<dbReference type="AlphaFoldDB" id="A0A1W2EUK2"/>
<keyword evidence="3" id="KW-1185">Reference proteome</keyword>
<dbReference type="InterPro" id="IPR009057">
    <property type="entry name" value="Homeodomain-like_sf"/>
</dbReference>
<dbReference type="EMBL" id="FWXR01000036">
    <property type="protein sequence ID" value="SMD13341.1"/>
    <property type="molecule type" value="Genomic_DNA"/>
</dbReference>
<dbReference type="PRINTS" id="PR01590">
    <property type="entry name" value="HTHFIS"/>
</dbReference>
<dbReference type="STRING" id="937218.SAMN06297251_13616"/>
<evidence type="ECO:0000313" key="3">
    <source>
        <dbReference type="Proteomes" id="UP000192656"/>
    </source>
</evidence>
<dbReference type="Gene3D" id="1.20.5.430">
    <property type="match status" value="1"/>
</dbReference>
<dbReference type="InterPro" id="IPR002197">
    <property type="entry name" value="HTH_Fis"/>
</dbReference>
<name>A0A1W2EUK2_9HYPH</name>
<dbReference type="InterPro" id="IPR011785">
    <property type="entry name" value="Tscrpt_reg_PpsR-CrtJ"/>
</dbReference>
<sequence length="488" mass="53536">MGVNFAGGRTFSDPDRSFSNLDAALIASLVTASADIAFLVDVEGRVLDVAMRDEVCPPSVYREWIGRPFVETVTSECRLKAKRLLGDAGSQNSARREINHPVPGAADLPVSYSILPLTQNGAKIALGRDLRTVSDLQQKLMSAQIAYDHEFERIRDVEAQYRLLFETSAEAHLVIDPGNRRIVEANASAKARFGASGSGDIVGRNIETFLAEDGLPVFDALVATAFSSGRTERGTLQLKGEPRDSAMVALRFFRHLGASRLSLQLVSDNGQERSEFRRSEDLLARLGRQSPDAIALLDEEMRVVLVNESLLDLIQIADAAQALGRPFANWIGSRGLELTVLKNAVDQQGFLRNLSTQLRPVHGPPLPVEVSGTAVERDGVRYYGLSIRQRKRSQRSPEEEMPQIPDVRPANEMIGLVGQMPLRDIVRDTTEIIEKLCIEAALELTGNNRASASEILGLSRQALYTKLRRYGIGGDRPGQPDDSDPSLQ</sequence>
<dbReference type="Pfam" id="PF13188">
    <property type="entry name" value="PAS_8"/>
    <property type="match status" value="2"/>
</dbReference>
<dbReference type="OrthoDB" id="5499170at2"/>
<dbReference type="SMART" id="SM00091">
    <property type="entry name" value="PAS"/>
    <property type="match status" value="2"/>
</dbReference>
<dbReference type="GO" id="GO:0043565">
    <property type="term" value="F:sequence-specific DNA binding"/>
    <property type="evidence" value="ECO:0007669"/>
    <property type="project" value="InterPro"/>
</dbReference>
<dbReference type="Gene3D" id="1.10.10.60">
    <property type="entry name" value="Homeodomain-like"/>
    <property type="match status" value="1"/>
</dbReference>
<evidence type="ECO:0000313" key="2">
    <source>
        <dbReference type="EMBL" id="SMD13341.1"/>
    </source>
</evidence>